<evidence type="ECO:0000256" key="4">
    <source>
        <dbReference type="ARBA" id="ARBA00023136"/>
    </source>
</evidence>
<reference evidence="7" key="2">
    <citation type="journal article" date="2021" name="PeerJ">
        <title>Extensive microbial diversity within the chicken gut microbiome revealed by metagenomics and culture.</title>
        <authorList>
            <person name="Gilroy R."/>
            <person name="Ravi A."/>
            <person name="Getino M."/>
            <person name="Pursley I."/>
            <person name="Horton D.L."/>
            <person name="Alikhan N.F."/>
            <person name="Baker D."/>
            <person name="Gharbi K."/>
            <person name="Hall N."/>
            <person name="Watson M."/>
            <person name="Adriaenssens E.M."/>
            <person name="Foster-Nyarko E."/>
            <person name="Jarju S."/>
            <person name="Secka A."/>
            <person name="Antonio M."/>
            <person name="Oren A."/>
            <person name="Chaudhuri R.R."/>
            <person name="La Ragione R."/>
            <person name="Hildebrand F."/>
            <person name="Pallen M.J."/>
        </authorList>
    </citation>
    <scope>NUCLEOTIDE SEQUENCE</scope>
    <source>
        <strain evidence="7">CHK160-1198</strain>
    </source>
</reference>
<feature type="transmembrane region" description="Helical" evidence="5">
    <location>
        <begin position="60"/>
        <end position="82"/>
    </location>
</feature>
<dbReference type="EMBL" id="DVNI01000029">
    <property type="protein sequence ID" value="HIU63795.1"/>
    <property type="molecule type" value="Genomic_DNA"/>
</dbReference>
<evidence type="ECO:0000256" key="1">
    <source>
        <dbReference type="ARBA" id="ARBA00004141"/>
    </source>
</evidence>
<reference evidence="7" key="1">
    <citation type="submission" date="2020-10" db="EMBL/GenBank/DDBJ databases">
        <authorList>
            <person name="Gilroy R."/>
        </authorList>
    </citation>
    <scope>NUCLEOTIDE SEQUENCE</scope>
    <source>
        <strain evidence="7">CHK160-1198</strain>
    </source>
</reference>
<evidence type="ECO:0000313" key="8">
    <source>
        <dbReference type="Proteomes" id="UP000824099"/>
    </source>
</evidence>
<feature type="transmembrane region" description="Helical" evidence="5">
    <location>
        <begin position="122"/>
        <end position="143"/>
    </location>
</feature>
<evidence type="ECO:0000256" key="5">
    <source>
        <dbReference type="SAM" id="Phobius"/>
    </source>
</evidence>
<accession>A0A9D1MPB9</accession>
<proteinExistence type="predicted"/>
<evidence type="ECO:0000256" key="3">
    <source>
        <dbReference type="ARBA" id="ARBA00022989"/>
    </source>
</evidence>
<feature type="domain" description="Yip1" evidence="6">
    <location>
        <begin position="6"/>
        <end position="172"/>
    </location>
</feature>
<keyword evidence="3 5" id="KW-1133">Transmembrane helix</keyword>
<name>A0A9D1MPB9_9FIRM</name>
<protein>
    <submittedName>
        <fullName evidence="7">YIP1 family protein</fullName>
    </submittedName>
</protein>
<evidence type="ECO:0000259" key="6">
    <source>
        <dbReference type="Pfam" id="PF04893"/>
    </source>
</evidence>
<dbReference type="GO" id="GO:0016020">
    <property type="term" value="C:membrane"/>
    <property type="evidence" value="ECO:0007669"/>
    <property type="project" value="UniProtKB-SubCell"/>
</dbReference>
<feature type="transmembrane region" description="Helical" evidence="5">
    <location>
        <begin position="149"/>
        <end position="178"/>
    </location>
</feature>
<evidence type="ECO:0000256" key="2">
    <source>
        <dbReference type="ARBA" id="ARBA00022692"/>
    </source>
</evidence>
<comment type="subcellular location">
    <subcellularLocation>
        <location evidence="1">Membrane</location>
        <topology evidence="1">Multi-pass membrane protein</topology>
    </subcellularLocation>
</comment>
<feature type="transmembrane region" description="Helical" evidence="5">
    <location>
        <begin position="29"/>
        <end position="48"/>
    </location>
</feature>
<evidence type="ECO:0000313" key="7">
    <source>
        <dbReference type="EMBL" id="HIU63795.1"/>
    </source>
</evidence>
<dbReference type="InterPro" id="IPR006977">
    <property type="entry name" value="Yip1_dom"/>
</dbReference>
<dbReference type="Proteomes" id="UP000824099">
    <property type="component" value="Unassembled WGS sequence"/>
</dbReference>
<gene>
    <name evidence="7" type="ORF">IAB06_01965</name>
</gene>
<dbReference type="AlphaFoldDB" id="A0A9D1MPB9"/>
<comment type="caution">
    <text evidence="7">The sequence shown here is derived from an EMBL/GenBank/DDBJ whole genome shotgun (WGS) entry which is preliminary data.</text>
</comment>
<organism evidence="7 8">
    <name type="scientific">Candidatus Avacidaminococcus intestinavium</name>
    <dbReference type="NCBI Taxonomy" id="2840684"/>
    <lineage>
        <taxon>Bacteria</taxon>
        <taxon>Bacillati</taxon>
        <taxon>Bacillota</taxon>
        <taxon>Negativicutes</taxon>
        <taxon>Acidaminococcales</taxon>
        <taxon>Acidaminococcaceae</taxon>
        <taxon>Acidaminococcaceae incertae sedis</taxon>
        <taxon>Candidatus Avacidaminococcus</taxon>
    </lineage>
</organism>
<keyword evidence="4 5" id="KW-0472">Membrane</keyword>
<sequence>MRRKVFDLLFEPKQRMTELSDVSSLWRSLFYFVLSMGICSGIVTNVLFSGSSLAVRGGILLGFVVFHLVALIVYTCFLHGLSDACGAPGGDIRALLGLLGYAALPYLVVAPIFLLSVKLGGFWLVFIVLAGMGASLWALFLVIRALQAVYLLTFFRACAMVCFSIFLLTVATILPIYLASKMLLISFG</sequence>
<keyword evidence="2 5" id="KW-0812">Transmembrane</keyword>
<dbReference type="Pfam" id="PF04893">
    <property type="entry name" value="Yip1"/>
    <property type="match status" value="1"/>
</dbReference>
<feature type="transmembrane region" description="Helical" evidence="5">
    <location>
        <begin position="94"/>
        <end position="115"/>
    </location>
</feature>